<reference evidence="2 3" key="1">
    <citation type="submission" date="2024-10" db="EMBL/GenBank/DDBJ databases">
        <authorList>
            <person name="Kim D."/>
        </authorList>
    </citation>
    <scope>NUCLEOTIDE SEQUENCE [LARGE SCALE GENOMIC DNA]</scope>
    <source>
        <strain evidence="2">Taebaek</strain>
    </source>
</reference>
<feature type="region of interest" description="Disordered" evidence="1">
    <location>
        <begin position="775"/>
        <end position="938"/>
    </location>
</feature>
<dbReference type="AlphaFoldDB" id="A0ABD2J8T9"/>
<evidence type="ECO:0000313" key="3">
    <source>
        <dbReference type="Proteomes" id="UP001620645"/>
    </source>
</evidence>
<proteinExistence type="predicted"/>
<evidence type="ECO:0000256" key="1">
    <source>
        <dbReference type="SAM" id="MobiDB-lite"/>
    </source>
</evidence>
<evidence type="ECO:0000313" key="2">
    <source>
        <dbReference type="EMBL" id="KAL3087026.1"/>
    </source>
</evidence>
<feature type="compositionally biased region" description="Basic and acidic residues" evidence="1">
    <location>
        <begin position="557"/>
        <end position="567"/>
    </location>
</feature>
<protein>
    <submittedName>
        <fullName evidence="2">Uncharacterized protein</fullName>
    </submittedName>
</protein>
<feature type="region of interest" description="Disordered" evidence="1">
    <location>
        <begin position="431"/>
        <end position="474"/>
    </location>
</feature>
<keyword evidence="3" id="KW-1185">Reference proteome</keyword>
<dbReference type="Proteomes" id="UP001620645">
    <property type="component" value="Unassembled WGS sequence"/>
</dbReference>
<dbReference type="PANTHER" id="PTHR14312:SF1">
    <property type="entry name" value="BASIC-LEUCINE ZIPPER TRANSCRIPTION FACTOR A"/>
    <property type="match status" value="1"/>
</dbReference>
<name>A0ABD2J8T9_HETSC</name>
<feature type="compositionally biased region" description="Low complexity" evidence="1">
    <location>
        <begin position="857"/>
        <end position="867"/>
    </location>
</feature>
<feature type="compositionally biased region" description="Polar residues" evidence="1">
    <location>
        <begin position="524"/>
        <end position="547"/>
    </location>
</feature>
<comment type="caution">
    <text evidence="2">The sequence shown here is derived from an EMBL/GenBank/DDBJ whole genome shotgun (WGS) entry which is preliminary data.</text>
</comment>
<feature type="compositionally biased region" description="Low complexity" evidence="1">
    <location>
        <begin position="799"/>
        <end position="833"/>
    </location>
</feature>
<feature type="region of interest" description="Disordered" evidence="1">
    <location>
        <begin position="486"/>
        <end position="569"/>
    </location>
</feature>
<accession>A0ABD2J8T9</accession>
<organism evidence="2 3">
    <name type="scientific">Heterodera schachtii</name>
    <name type="common">Sugarbeet cyst nematode worm</name>
    <name type="synonym">Tylenchus schachtii</name>
    <dbReference type="NCBI Taxonomy" id="97005"/>
    <lineage>
        <taxon>Eukaryota</taxon>
        <taxon>Metazoa</taxon>
        <taxon>Ecdysozoa</taxon>
        <taxon>Nematoda</taxon>
        <taxon>Chromadorea</taxon>
        <taxon>Rhabditida</taxon>
        <taxon>Tylenchina</taxon>
        <taxon>Tylenchomorpha</taxon>
        <taxon>Tylenchoidea</taxon>
        <taxon>Heteroderidae</taxon>
        <taxon>Heteroderinae</taxon>
        <taxon>Heterodera</taxon>
    </lineage>
</organism>
<dbReference type="PANTHER" id="PTHR14312">
    <property type="entry name" value="CREB/ATF BZIP TRANSCRIPTION FACTOR"/>
    <property type="match status" value="1"/>
</dbReference>
<sequence length="1111" mass="122144">MHCSSIGYIKHQQQEQQQHRFALCVGITGNECHLLFADDLSALTIRPRFANCRAGRWFRVLASSHNSIKHSSSQFSLLDNENEWPFPTRFVDNSFSKYVQVQLPICFLPDLSLFGWPTLGTADRNKFYCPLFDGAGQVKCELDWRRIETAHRYEAFLSVEIDSVRHLPKWTLNSAEDIFGFSKAFAQIGSSNCASSVGVVLRIVPEYDRTIGTNHFCSVIIRRHSDGRMAFGRIWQQNLSVGDAVDFLSVETSCASAPLLLALDIAQTVGARLLDDFEQTGGIEHVRDNLFVLRVPLTSKLVASVRPRQAVGTIQLANFGMLFDPDNVIGQCLGAVGEDELRYKMVYWAVEGIHNHVRMEAKVCFMPDKGTTPSWALVGVPKVERTTETTTTAAAVVTTDDNDVEQHEQQHGQHQHHVNAAEANELLEDDDDRAATSSSVQNPPSPPKATATTTSLVKPSTKSDPFGSPRPPISSTIKSLLAKFEPSAAKPTDPSFASAKPNGLGTKASAKPDPSFVGRASAVPFSSSATSPTIGGVTTTGTDSSATAVGVEQQPVHADDGDGRLGDEEVDEVAEEVRLELEQDALVVFTDICGWDLHMRFFLDKEGKFTSRKCCNRLDLPSNYANAPPEPGSWAHILYTEDSPLSVRHIVIRQIRPLCPDSTPPSALGATLRFAMQTVCPDNTRVWDAFLTLPVRACSVQQLLDKVEGSRETAAQTVAIGRGDDAGSHSGIGAEQQQQQQRVQRGDEQVQQVVQQQQQLQQMQQQKTPVVVVNSRVSPVQRKPSRTVFNDSNEIVDNEQQQQQQEPYPWQQRRQNANSSSSCSDVRDSVSLSAGDNEADDDFGDDDVDHTVENAGATDEQQQQPPAADDDAKEDDGWGKMSPTQWENVDYDRPYIPPFCRRPTRRSRNGKEDGTGKLNANECNSRDKSSNSNNNWRTAMAPPVAASATAPECSYRAKMAALAWAAVLPPKCLTNGGGKARAADTVPARTVAVEWRQKWATETKSEATSTTSVTTTISTTIRAIAATTTTTNVPRLTEKPKQAPVALAKVFAKVSTNPTGFIHQKDVLCTKTIMIIAVKISNIGSVPKETEETRNVKDARNWWHNELRRLR</sequence>
<feature type="region of interest" description="Disordered" evidence="1">
    <location>
        <begin position="722"/>
        <end position="744"/>
    </location>
</feature>
<dbReference type="EMBL" id="JBICCN010000185">
    <property type="protein sequence ID" value="KAL3087026.1"/>
    <property type="molecule type" value="Genomic_DNA"/>
</dbReference>
<feature type="compositionally biased region" description="Acidic residues" evidence="1">
    <location>
        <begin position="837"/>
        <end position="848"/>
    </location>
</feature>
<gene>
    <name evidence="2" type="ORF">niasHS_005265</name>
</gene>